<dbReference type="InterPro" id="IPR019734">
    <property type="entry name" value="TPR_rpt"/>
</dbReference>
<keyword evidence="3" id="KW-0540">Nuclease</keyword>
<evidence type="ECO:0000256" key="11">
    <source>
        <dbReference type="SAM" id="MobiDB-lite"/>
    </source>
</evidence>
<dbReference type="RefSeq" id="XP_031855795.1">
    <property type="nucleotide sequence ID" value="XM_031999904.1"/>
</dbReference>
<dbReference type="PANTHER" id="PTHR11081:SF65">
    <property type="entry name" value="DNA DAMAGE-INDUCIBLE PROTEIN DIN7-RELATED"/>
    <property type="match status" value="1"/>
</dbReference>
<dbReference type="CDD" id="cd09857">
    <property type="entry name" value="PIN_EXO1"/>
    <property type="match status" value="1"/>
</dbReference>
<dbReference type="InterPro" id="IPR029060">
    <property type="entry name" value="PIN-like_dom_sf"/>
</dbReference>
<dbReference type="SMART" id="SM00484">
    <property type="entry name" value="XPGI"/>
    <property type="match status" value="1"/>
</dbReference>
<evidence type="ECO:0000256" key="4">
    <source>
        <dbReference type="ARBA" id="ARBA00022723"/>
    </source>
</evidence>
<keyword evidence="4" id="KW-0479">Metal-binding</keyword>
<reference evidence="14 15" key="1">
    <citation type="submission" date="2019-09" db="EMBL/GenBank/DDBJ databases">
        <authorList>
            <person name="Brejova B."/>
        </authorList>
    </citation>
    <scope>NUCLEOTIDE SEQUENCE [LARGE SCALE GENOMIC DNA]</scope>
</reference>
<dbReference type="PRINTS" id="PR00853">
    <property type="entry name" value="XPGRADSUPER"/>
</dbReference>
<dbReference type="PANTHER" id="PTHR11081">
    <property type="entry name" value="FLAP ENDONUCLEASE FAMILY MEMBER"/>
    <property type="match status" value="1"/>
</dbReference>
<dbReference type="FunFam" id="1.10.150.20:FF:000011">
    <property type="entry name" value="exonuclease 1"/>
    <property type="match status" value="1"/>
</dbReference>
<evidence type="ECO:0000256" key="5">
    <source>
        <dbReference type="ARBA" id="ARBA00022763"/>
    </source>
</evidence>
<evidence type="ECO:0000256" key="9">
    <source>
        <dbReference type="ARBA" id="ARBA00023242"/>
    </source>
</evidence>
<dbReference type="GO" id="GO:0005634">
    <property type="term" value="C:nucleus"/>
    <property type="evidence" value="ECO:0007669"/>
    <property type="project" value="UniProtKB-SubCell"/>
</dbReference>
<feature type="compositionally biased region" description="Polar residues" evidence="11">
    <location>
        <begin position="383"/>
        <end position="401"/>
    </location>
</feature>
<comment type="cofactor">
    <cofactor evidence="1">
        <name>Mg(2+)</name>
        <dbReference type="ChEBI" id="CHEBI:18420"/>
    </cofactor>
</comment>
<keyword evidence="7" id="KW-0460">Magnesium</keyword>
<dbReference type="GeneID" id="43584004"/>
<dbReference type="GO" id="GO:0003677">
    <property type="term" value="F:DNA binding"/>
    <property type="evidence" value="ECO:0007669"/>
    <property type="project" value="UniProtKB-UniRule"/>
</dbReference>
<dbReference type="OrthoDB" id="26491at2759"/>
<keyword evidence="15" id="KW-1185">Reference proteome</keyword>
<dbReference type="GO" id="GO:0035312">
    <property type="term" value="F:5'-3' DNA exonuclease activity"/>
    <property type="evidence" value="ECO:0007669"/>
    <property type="project" value="UniProtKB-UniRule"/>
</dbReference>
<protein>
    <submittedName>
        <fullName evidence="14">Uncharacterized protein</fullName>
    </submittedName>
</protein>
<evidence type="ECO:0000256" key="1">
    <source>
        <dbReference type="ARBA" id="ARBA00001946"/>
    </source>
</evidence>
<dbReference type="SMART" id="SM00485">
    <property type="entry name" value="XPGN"/>
    <property type="match status" value="1"/>
</dbReference>
<dbReference type="SUPFAM" id="SSF47807">
    <property type="entry name" value="5' to 3' exonuclease, C-terminal subdomain"/>
    <property type="match status" value="1"/>
</dbReference>
<dbReference type="InterPro" id="IPR006084">
    <property type="entry name" value="XPG/Rad2"/>
</dbReference>
<dbReference type="GO" id="GO:0046872">
    <property type="term" value="F:metal ion binding"/>
    <property type="evidence" value="ECO:0007669"/>
    <property type="project" value="UniProtKB-UniRule"/>
</dbReference>
<gene>
    <name evidence="14" type="ORF">SAPINGB_P005189</name>
</gene>
<evidence type="ECO:0000259" key="13">
    <source>
        <dbReference type="SMART" id="SM00485"/>
    </source>
</evidence>
<keyword evidence="6" id="KW-0378">Hydrolase</keyword>
<dbReference type="EMBL" id="CABVLU010000004">
    <property type="protein sequence ID" value="VVT56636.1"/>
    <property type="molecule type" value="Genomic_DNA"/>
</dbReference>
<sequence>MGVQGLLGILKSASLETNISQYKGKTVGIDGYAWLHRGAISCARDLATGKYTTRIEKSRESSRAECLEQGIILLRRGQSQEAEKFFQKAVDITPEIVAQVIEILRRESIQYVVAPYEADAQLVYLEKIGIISAIISEDSDLLVFGARVLLTKMDEQGKCVSVERKNFKNCKELVLADLTDSQFRAMALFSGCDYSNGIPQIGLKKAHYYIRKYTTAERALRCLRCDGYDIPANFEKEFEQGDTTFQYQRVYSISEKKLVHLNDPPMKLSPEAEIYVGQMVEDEICQGVASGNLNPFTKKSIKQSILHKTPKLASLNSSTTTTTTTTTSWAIPATNNRVSIPTTASNNTKITEFFTPLKQNKVNLAKHASTSYTPKISSRPAVRSNNNETTQPSKTPETVQKSLVRRRIDRFMGPADKNSIASSASSQATITDPISSTAFETTLGNTEEKTESIIQKSQAVSKFFSSVPSRSKTVEDSSEPKVQEDKFVSNFISSVTSRSTTLDDSFKFPSDSDSDDDFDTYTAPSQKPIFYTPTSSSSSTTKKNLNIWSRSSKIIFEKKEDNKITALTTSQREKVADLQKFAYSTASSTSTVTRRSSAIRSNVQMGVSTSSYETPQSTKPKTFKVADPRELIDPDSDSGSSDVETPKHMRVSHNVSLTRKDTSNCSHLQSPTRGTPTKKIRVTTTTSRALFTTTGTASCMVIDVDKESSPTPSLDSLSSISNKFSQFSYVPKK</sequence>
<evidence type="ECO:0000256" key="6">
    <source>
        <dbReference type="ARBA" id="ARBA00022801"/>
    </source>
</evidence>
<feature type="region of interest" description="Disordered" evidence="11">
    <location>
        <begin position="368"/>
        <end position="433"/>
    </location>
</feature>
<evidence type="ECO:0000256" key="7">
    <source>
        <dbReference type="ARBA" id="ARBA00022842"/>
    </source>
</evidence>
<evidence type="ECO:0000313" key="15">
    <source>
        <dbReference type="Proteomes" id="UP000398389"/>
    </source>
</evidence>
<feature type="compositionally biased region" description="Low complexity" evidence="11">
    <location>
        <begin position="419"/>
        <end position="431"/>
    </location>
</feature>
<evidence type="ECO:0000259" key="12">
    <source>
        <dbReference type="SMART" id="SM00484"/>
    </source>
</evidence>
<dbReference type="Proteomes" id="UP000398389">
    <property type="component" value="Unassembled WGS sequence"/>
</dbReference>
<dbReference type="InterPro" id="IPR008918">
    <property type="entry name" value="HhH2"/>
</dbReference>
<dbReference type="SUPFAM" id="SSF88723">
    <property type="entry name" value="PIN domain-like"/>
    <property type="match status" value="1"/>
</dbReference>
<dbReference type="Pfam" id="PF00752">
    <property type="entry name" value="XPG_N"/>
    <property type="match status" value="1"/>
</dbReference>
<dbReference type="InterPro" id="IPR036279">
    <property type="entry name" value="5-3_exonuclease_C_sf"/>
</dbReference>
<comment type="subcellular location">
    <subcellularLocation>
        <location evidence="2">Nucleus</location>
    </subcellularLocation>
</comment>
<dbReference type="Gene3D" id="3.40.50.1010">
    <property type="entry name" value="5'-nuclease"/>
    <property type="match status" value="2"/>
</dbReference>
<feature type="domain" description="XPG N-terminal" evidence="13">
    <location>
        <begin position="1"/>
        <end position="82"/>
    </location>
</feature>
<accession>A0A5E8C5Z6</accession>
<feature type="repeat" description="TPR" evidence="10">
    <location>
        <begin position="63"/>
        <end position="96"/>
    </location>
</feature>
<keyword evidence="10" id="KW-0802">TPR repeat</keyword>
<dbReference type="InterPro" id="IPR044752">
    <property type="entry name" value="PIN-like_EXO1"/>
</dbReference>
<evidence type="ECO:0000256" key="3">
    <source>
        <dbReference type="ARBA" id="ARBA00022722"/>
    </source>
</evidence>
<dbReference type="SMART" id="SM00279">
    <property type="entry name" value="HhH2"/>
    <property type="match status" value="1"/>
</dbReference>
<dbReference type="InterPro" id="IPR006085">
    <property type="entry name" value="XPG_DNA_repair_N"/>
</dbReference>
<dbReference type="Pfam" id="PF00867">
    <property type="entry name" value="XPG_I"/>
    <property type="match status" value="1"/>
</dbReference>
<keyword evidence="8" id="KW-0234">DNA repair</keyword>
<dbReference type="InterPro" id="IPR006086">
    <property type="entry name" value="XPG-I_dom"/>
</dbReference>
<feature type="domain" description="XPG-I" evidence="12">
    <location>
        <begin position="105"/>
        <end position="175"/>
    </location>
</feature>
<evidence type="ECO:0000313" key="14">
    <source>
        <dbReference type="EMBL" id="VVT56636.1"/>
    </source>
</evidence>
<evidence type="ECO:0000256" key="8">
    <source>
        <dbReference type="ARBA" id="ARBA00023204"/>
    </source>
</evidence>
<dbReference type="PROSITE" id="PS50005">
    <property type="entry name" value="TPR"/>
    <property type="match status" value="1"/>
</dbReference>
<organism evidence="14 15">
    <name type="scientific">Magnusiomyces paraingens</name>
    <dbReference type="NCBI Taxonomy" id="2606893"/>
    <lineage>
        <taxon>Eukaryota</taxon>
        <taxon>Fungi</taxon>
        <taxon>Dikarya</taxon>
        <taxon>Ascomycota</taxon>
        <taxon>Saccharomycotina</taxon>
        <taxon>Dipodascomycetes</taxon>
        <taxon>Dipodascales</taxon>
        <taxon>Dipodascaceae</taxon>
        <taxon>Magnusiomyces</taxon>
    </lineage>
</organism>
<name>A0A5E8C5Z6_9ASCO</name>
<dbReference type="GO" id="GO:0017108">
    <property type="term" value="F:5'-flap endonuclease activity"/>
    <property type="evidence" value="ECO:0007669"/>
    <property type="project" value="TreeGrafter"/>
</dbReference>
<keyword evidence="9" id="KW-0539">Nucleus</keyword>
<dbReference type="AlphaFoldDB" id="A0A5E8C5Z6"/>
<dbReference type="GO" id="GO:0006281">
    <property type="term" value="P:DNA repair"/>
    <property type="evidence" value="ECO:0007669"/>
    <property type="project" value="UniProtKB-UniRule"/>
</dbReference>
<dbReference type="Gene3D" id="1.10.150.20">
    <property type="entry name" value="5' to 3' exonuclease, C-terminal subdomain"/>
    <property type="match status" value="1"/>
</dbReference>
<keyword evidence="5" id="KW-0227">DNA damage</keyword>
<evidence type="ECO:0000256" key="10">
    <source>
        <dbReference type="PROSITE-ProRule" id="PRU00339"/>
    </source>
</evidence>
<proteinExistence type="predicted"/>
<evidence type="ECO:0000256" key="2">
    <source>
        <dbReference type="ARBA" id="ARBA00004123"/>
    </source>
</evidence>